<comment type="caution">
    <text evidence="2">The sequence shown here is derived from an EMBL/GenBank/DDBJ whole genome shotgun (WGS) entry which is preliminary data.</text>
</comment>
<protein>
    <submittedName>
        <fullName evidence="2">Uncharacterized protein</fullName>
    </submittedName>
</protein>
<dbReference type="Proteomes" id="UP001066276">
    <property type="component" value="Chromosome 10"/>
</dbReference>
<evidence type="ECO:0000313" key="2">
    <source>
        <dbReference type="EMBL" id="KAJ1096762.1"/>
    </source>
</evidence>
<sequence length="79" mass="8152">MSPDRDLVGATEEPIADAREGGREGEAVTVAVSDEEPPPGKTIYAPAPTPEPGPTLQLPLLLPGPAGLAYCLRTDFVGL</sequence>
<gene>
    <name evidence="2" type="ORF">NDU88_001893</name>
</gene>
<reference evidence="2" key="1">
    <citation type="journal article" date="2022" name="bioRxiv">
        <title>Sequencing and chromosome-scale assembly of the giantPleurodeles waltlgenome.</title>
        <authorList>
            <person name="Brown T."/>
            <person name="Elewa A."/>
            <person name="Iarovenko S."/>
            <person name="Subramanian E."/>
            <person name="Araus A.J."/>
            <person name="Petzold A."/>
            <person name="Susuki M."/>
            <person name="Suzuki K.-i.T."/>
            <person name="Hayashi T."/>
            <person name="Toyoda A."/>
            <person name="Oliveira C."/>
            <person name="Osipova E."/>
            <person name="Leigh N.D."/>
            <person name="Simon A."/>
            <person name="Yun M.H."/>
        </authorList>
    </citation>
    <scope>NUCLEOTIDE SEQUENCE</scope>
    <source>
        <strain evidence="2">20211129_DDA</strain>
        <tissue evidence="2">Liver</tissue>
    </source>
</reference>
<feature type="region of interest" description="Disordered" evidence="1">
    <location>
        <begin position="1"/>
        <end position="40"/>
    </location>
</feature>
<keyword evidence="3" id="KW-1185">Reference proteome</keyword>
<evidence type="ECO:0000256" key="1">
    <source>
        <dbReference type="SAM" id="MobiDB-lite"/>
    </source>
</evidence>
<name>A0AAV7LZC0_PLEWA</name>
<organism evidence="2 3">
    <name type="scientific">Pleurodeles waltl</name>
    <name type="common">Iberian ribbed newt</name>
    <dbReference type="NCBI Taxonomy" id="8319"/>
    <lineage>
        <taxon>Eukaryota</taxon>
        <taxon>Metazoa</taxon>
        <taxon>Chordata</taxon>
        <taxon>Craniata</taxon>
        <taxon>Vertebrata</taxon>
        <taxon>Euteleostomi</taxon>
        <taxon>Amphibia</taxon>
        <taxon>Batrachia</taxon>
        <taxon>Caudata</taxon>
        <taxon>Salamandroidea</taxon>
        <taxon>Salamandridae</taxon>
        <taxon>Pleurodelinae</taxon>
        <taxon>Pleurodeles</taxon>
    </lineage>
</organism>
<accession>A0AAV7LZC0</accession>
<feature type="compositionally biased region" description="Basic and acidic residues" evidence="1">
    <location>
        <begin position="16"/>
        <end position="26"/>
    </location>
</feature>
<evidence type="ECO:0000313" key="3">
    <source>
        <dbReference type="Proteomes" id="UP001066276"/>
    </source>
</evidence>
<dbReference type="AlphaFoldDB" id="A0AAV7LZC0"/>
<dbReference type="EMBL" id="JANPWB010000014">
    <property type="protein sequence ID" value="KAJ1096762.1"/>
    <property type="molecule type" value="Genomic_DNA"/>
</dbReference>
<proteinExistence type="predicted"/>